<dbReference type="eggNOG" id="KOG2853">
    <property type="taxonomic scope" value="Eukaryota"/>
</dbReference>
<keyword evidence="7" id="KW-1185">Reference proteome</keyword>
<dbReference type="Pfam" id="PF01266">
    <property type="entry name" value="DAO"/>
    <property type="match status" value="2"/>
</dbReference>
<dbReference type="GO" id="GO:0005739">
    <property type="term" value="C:mitochondrion"/>
    <property type="evidence" value="ECO:0007669"/>
    <property type="project" value="GOC"/>
</dbReference>
<dbReference type="InterPro" id="IPR006076">
    <property type="entry name" value="FAD-dep_OxRdtase"/>
</dbReference>
<accession>F2TWL2</accession>
<dbReference type="GeneID" id="16067814"/>
<feature type="domain" description="FAD dependent oxidoreductase" evidence="5">
    <location>
        <begin position="8"/>
        <end position="196"/>
    </location>
</feature>
<feature type="compositionally biased region" description="Low complexity" evidence="4">
    <location>
        <begin position="204"/>
        <end position="234"/>
    </location>
</feature>
<reference evidence="6" key="1">
    <citation type="submission" date="2009-08" db="EMBL/GenBank/DDBJ databases">
        <title>Annotation of Salpingoeca rosetta.</title>
        <authorList>
            <consortium name="The Broad Institute Genome Sequencing Platform"/>
            <person name="Russ C."/>
            <person name="Cuomo C."/>
            <person name="Burger G."/>
            <person name="Gray M.W."/>
            <person name="Holland P.W.H."/>
            <person name="King N."/>
            <person name="Lang F.B.F."/>
            <person name="Roger A.J."/>
            <person name="Ruiz-Trillo I."/>
            <person name="Young S.K."/>
            <person name="Zeng Q."/>
            <person name="Gargeya S."/>
            <person name="Alvarado L."/>
            <person name="Berlin A."/>
            <person name="Chapman S.B."/>
            <person name="Chen Z."/>
            <person name="Freedman E."/>
            <person name="Gellesch M."/>
            <person name="Goldberg J."/>
            <person name="Griggs A."/>
            <person name="Gujja S."/>
            <person name="Heilman E."/>
            <person name="Heiman D."/>
            <person name="Howarth C."/>
            <person name="Mehta T."/>
            <person name="Neiman D."/>
            <person name="Pearson M."/>
            <person name="Roberts A."/>
            <person name="Saif S."/>
            <person name="Shea T."/>
            <person name="Shenoy N."/>
            <person name="Sisk P."/>
            <person name="Stolte C."/>
            <person name="Sykes S."/>
            <person name="White J."/>
            <person name="Yandava C."/>
            <person name="Haas B."/>
            <person name="Nusbaum C."/>
            <person name="Birren B."/>
        </authorList>
    </citation>
    <scope>NUCLEOTIDE SEQUENCE [LARGE SCALE GENOMIC DNA]</scope>
    <source>
        <strain evidence="6">ATCC 50818</strain>
    </source>
</reference>
<dbReference type="GO" id="GO:0032981">
    <property type="term" value="P:mitochondrial respiratory chain complex I assembly"/>
    <property type="evidence" value="ECO:0007669"/>
    <property type="project" value="TreeGrafter"/>
</dbReference>
<dbReference type="Proteomes" id="UP000007799">
    <property type="component" value="Unassembled WGS sequence"/>
</dbReference>
<evidence type="ECO:0000259" key="5">
    <source>
        <dbReference type="Pfam" id="PF01266"/>
    </source>
</evidence>
<name>F2TWL2_SALR5</name>
<dbReference type="EMBL" id="GL832955">
    <property type="protein sequence ID" value="EGD72458.1"/>
    <property type="molecule type" value="Genomic_DNA"/>
</dbReference>
<dbReference type="Gene3D" id="3.50.50.60">
    <property type="entry name" value="FAD/NAD(P)-binding domain"/>
    <property type="match status" value="3"/>
</dbReference>
<dbReference type="OrthoDB" id="424974at2759"/>
<dbReference type="SUPFAM" id="SSF51905">
    <property type="entry name" value="FAD/NAD(P)-binding domain"/>
    <property type="match status" value="1"/>
</dbReference>
<dbReference type="GO" id="GO:0016491">
    <property type="term" value="F:oxidoreductase activity"/>
    <property type="evidence" value="ECO:0007669"/>
    <property type="project" value="UniProtKB-KW"/>
</dbReference>
<evidence type="ECO:0000313" key="6">
    <source>
        <dbReference type="EMBL" id="EGD72458.1"/>
    </source>
</evidence>
<comment type="function">
    <text evidence="3">Required for the assembly of the mitochondrial membrane respiratory chain NADH dehydrogenase (Complex I). Involved in mid-late stages of complex I assembly.</text>
</comment>
<evidence type="ECO:0000256" key="2">
    <source>
        <dbReference type="ARBA" id="ARBA00039785"/>
    </source>
</evidence>
<dbReference type="PANTHER" id="PTHR13847">
    <property type="entry name" value="SARCOSINE DEHYDROGENASE-RELATED"/>
    <property type="match status" value="1"/>
</dbReference>
<feature type="domain" description="FAD dependent oxidoreductase" evidence="5">
    <location>
        <begin position="242"/>
        <end position="417"/>
    </location>
</feature>
<dbReference type="STRING" id="946362.F2TWL2"/>
<gene>
    <name evidence="6" type="ORF">PTSG_00481</name>
</gene>
<dbReference type="AlphaFoldDB" id="F2TWL2"/>
<dbReference type="InterPro" id="IPR036188">
    <property type="entry name" value="FAD/NAD-bd_sf"/>
</dbReference>
<dbReference type="OMA" id="GHTRVCY"/>
<dbReference type="FunCoup" id="F2TWL2">
    <property type="interactions" value="457"/>
</dbReference>
<protein>
    <recommendedName>
        <fullName evidence="2">FAD-dependent oxidoreductase domain-containing protein 1</fullName>
    </recommendedName>
</protein>
<sequence length="453" mass="49067">MALRRSYDVVVVGAGIMGLHTAYQLARRDRNLNVLVLEQGRSLGQGSTGYSTALLRCLYSLDGMVHAASDGLIVHQNWSEYTEISDPAGRLTPSPILWMTSETPETLEAKVARLRKFSHTPSVLSPQDIGTRFGLRTDDLEPHERFLCEEGTGYFDPTGALTDLKDACTRLGVQVVQNASVNQILTNETGTAAQGVWFNKSDGNNARANSSPPTPSSASSSSSSSHTDDSNPSAWLGKRRASTGETVHAGAVINAAGPWSMRLNVASGIPFPWRIEPTRVQVVYKKSLELTEEQLARIPCTADESNGIYFRPQLSSRQLLVGTILPEEESEVVVDPDECVDYVDQERETRYISGLLDRIPALAPRGAVTGFSAMYSVNLDDGHPVVGPHPSIANLFHAQGFTGHGFKIGPVVGSMLARDITNLSLPTFDATVDPAFFAVDRPPHRIARVSVLA</sequence>
<evidence type="ECO:0000256" key="4">
    <source>
        <dbReference type="SAM" id="MobiDB-lite"/>
    </source>
</evidence>
<dbReference type="InParanoid" id="F2TWL2"/>
<organism evidence="7">
    <name type="scientific">Salpingoeca rosetta (strain ATCC 50818 / BSB-021)</name>
    <dbReference type="NCBI Taxonomy" id="946362"/>
    <lineage>
        <taxon>Eukaryota</taxon>
        <taxon>Choanoflagellata</taxon>
        <taxon>Craspedida</taxon>
        <taxon>Salpingoecidae</taxon>
        <taxon>Salpingoeca</taxon>
    </lineage>
</organism>
<evidence type="ECO:0000313" key="7">
    <source>
        <dbReference type="Proteomes" id="UP000007799"/>
    </source>
</evidence>
<dbReference type="PANTHER" id="PTHR13847:SF287">
    <property type="entry name" value="FAD-DEPENDENT OXIDOREDUCTASE DOMAIN-CONTAINING PROTEIN 1"/>
    <property type="match status" value="1"/>
</dbReference>
<proteinExistence type="predicted"/>
<dbReference type="RefSeq" id="XP_004999027.1">
    <property type="nucleotide sequence ID" value="XM_004998970.1"/>
</dbReference>
<evidence type="ECO:0000256" key="3">
    <source>
        <dbReference type="ARBA" id="ARBA00046185"/>
    </source>
</evidence>
<evidence type="ECO:0000256" key="1">
    <source>
        <dbReference type="ARBA" id="ARBA00023002"/>
    </source>
</evidence>
<dbReference type="KEGG" id="sre:PTSG_00481"/>
<feature type="region of interest" description="Disordered" evidence="4">
    <location>
        <begin position="196"/>
        <end position="241"/>
    </location>
</feature>
<keyword evidence="1" id="KW-0560">Oxidoreductase</keyword>